<keyword evidence="6 11" id="KW-0411">Iron-sulfur</keyword>
<dbReference type="InterPro" id="IPR003482">
    <property type="entry name" value="Whib"/>
</dbReference>
<accession>A0ABU3WRS1</accession>
<feature type="binding site" evidence="11">
    <location>
        <position position="54"/>
    </location>
    <ligand>
        <name>[4Fe-4S] cluster</name>
        <dbReference type="ChEBI" id="CHEBI:49883"/>
    </ligand>
</feature>
<keyword evidence="10 11" id="KW-0804">Transcription</keyword>
<keyword evidence="3 11" id="KW-0004">4Fe-4S</keyword>
<evidence type="ECO:0000256" key="7">
    <source>
        <dbReference type="ARBA" id="ARBA00023015"/>
    </source>
</evidence>
<comment type="similarity">
    <text evidence="2 11">Belongs to the WhiB family.</text>
</comment>
<protein>
    <recommendedName>
        <fullName evidence="11">Transcriptional regulator WhiB</fullName>
    </recommendedName>
</protein>
<evidence type="ECO:0000313" key="14">
    <source>
        <dbReference type="EMBL" id="MDV2476700.1"/>
    </source>
</evidence>
<comment type="PTM">
    <text evidence="11">The Fe-S cluster can be nitrosylated by nitric oxide (NO).</text>
</comment>
<dbReference type="Pfam" id="PF02467">
    <property type="entry name" value="Whib"/>
    <property type="match status" value="1"/>
</dbReference>
<evidence type="ECO:0000259" key="13">
    <source>
        <dbReference type="PROSITE" id="PS51674"/>
    </source>
</evidence>
<evidence type="ECO:0000256" key="3">
    <source>
        <dbReference type="ARBA" id="ARBA00022485"/>
    </source>
</evidence>
<evidence type="ECO:0000256" key="5">
    <source>
        <dbReference type="ARBA" id="ARBA00023004"/>
    </source>
</evidence>
<evidence type="ECO:0000313" key="15">
    <source>
        <dbReference type="Proteomes" id="UP001275440"/>
    </source>
</evidence>
<evidence type="ECO:0000256" key="11">
    <source>
        <dbReference type="HAMAP-Rule" id="MF_01479"/>
    </source>
</evidence>
<dbReference type="PROSITE" id="PS51674">
    <property type="entry name" value="4FE4S_WBL"/>
    <property type="match status" value="1"/>
</dbReference>
<evidence type="ECO:0000256" key="2">
    <source>
        <dbReference type="ARBA" id="ARBA00006597"/>
    </source>
</evidence>
<keyword evidence="11" id="KW-0963">Cytoplasm</keyword>
<comment type="caution">
    <text evidence="14">The sequence shown here is derived from an EMBL/GenBank/DDBJ whole genome shotgun (WGS) entry which is preliminary data.</text>
</comment>
<keyword evidence="9 11" id="KW-1015">Disulfide bond</keyword>
<feature type="compositionally biased region" description="Polar residues" evidence="12">
    <location>
        <begin position="106"/>
        <end position="123"/>
    </location>
</feature>
<dbReference type="Proteomes" id="UP001275440">
    <property type="component" value="Unassembled WGS sequence"/>
</dbReference>
<sequence>MPLEHRTAHHRDSQWWDHAACLFYGPALFFGPDHETRGEQQRREREAKRICATCAVREHCKQFALTTRQPHGIWGGTSEYERGRDSSTYSVSHSATARNRHDRRSTGSGSRPEATTSKGAEHA</sequence>
<evidence type="ECO:0000256" key="4">
    <source>
        <dbReference type="ARBA" id="ARBA00022723"/>
    </source>
</evidence>
<keyword evidence="15" id="KW-1185">Reference proteome</keyword>
<evidence type="ECO:0000256" key="8">
    <source>
        <dbReference type="ARBA" id="ARBA00023125"/>
    </source>
</evidence>
<proteinExistence type="inferred from homology"/>
<name>A0ABU3WRS1_9NOCA</name>
<feature type="compositionally biased region" description="Polar residues" evidence="12">
    <location>
        <begin position="86"/>
        <end position="97"/>
    </location>
</feature>
<dbReference type="HAMAP" id="MF_01479">
    <property type="entry name" value="WhiB"/>
    <property type="match status" value="1"/>
</dbReference>
<feature type="binding site" evidence="11">
    <location>
        <position position="21"/>
    </location>
    <ligand>
        <name>[4Fe-4S] cluster</name>
        <dbReference type="ChEBI" id="CHEBI:49883"/>
    </ligand>
</feature>
<keyword evidence="5 11" id="KW-0408">Iron</keyword>
<dbReference type="InterPro" id="IPR034768">
    <property type="entry name" value="4FE4S_WBL"/>
</dbReference>
<evidence type="ECO:0000256" key="9">
    <source>
        <dbReference type="ARBA" id="ARBA00023157"/>
    </source>
</evidence>
<keyword evidence="7 11" id="KW-0805">Transcription regulation</keyword>
<keyword evidence="8 11" id="KW-0238">DNA-binding</keyword>
<feature type="domain" description="4Fe-4S Wbl-type" evidence="13">
    <location>
        <begin position="20"/>
        <end position="84"/>
    </location>
</feature>
<dbReference type="RefSeq" id="WP_072810291.1">
    <property type="nucleotide sequence ID" value="NZ_JAHWLX010000061.1"/>
</dbReference>
<gene>
    <name evidence="11" type="primary">whiB</name>
    <name evidence="14" type="ORF">F8M49_17730</name>
</gene>
<evidence type="ECO:0000256" key="6">
    <source>
        <dbReference type="ARBA" id="ARBA00023014"/>
    </source>
</evidence>
<feature type="region of interest" description="Disordered" evidence="12">
    <location>
        <begin position="70"/>
        <end position="123"/>
    </location>
</feature>
<dbReference type="EMBL" id="WBMO01000001">
    <property type="protein sequence ID" value="MDV2476700.1"/>
    <property type="molecule type" value="Genomic_DNA"/>
</dbReference>
<feature type="binding site" evidence="11">
    <location>
        <position position="60"/>
    </location>
    <ligand>
        <name>[4Fe-4S] cluster</name>
        <dbReference type="ChEBI" id="CHEBI:49883"/>
    </ligand>
</feature>
<comment type="function">
    <text evidence="11">Acts as a transcriptional regulator. Probably redox-responsive. The apo- but not holo-form probably binds DNA.</text>
</comment>
<keyword evidence="4 11" id="KW-0479">Metal-binding</keyword>
<evidence type="ECO:0000256" key="1">
    <source>
        <dbReference type="ARBA" id="ARBA00004496"/>
    </source>
</evidence>
<organism evidence="14 15">
    <name type="scientific">Rhodococcus zopfii</name>
    <dbReference type="NCBI Taxonomy" id="43772"/>
    <lineage>
        <taxon>Bacteria</taxon>
        <taxon>Bacillati</taxon>
        <taxon>Actinomycetota</taxon>
        <taxon>Actinomycetes</taxon>
        <taxon>Mycobacteriales</taxon>
        <taxon>Nocardiaceae</taxon>
        <taxon>Rhodococcus</taxon>
    </lineage>
</organism>
<comment type="subcellular location">
    <subcellularLocation>
        <location evidence="1 11">Cytoplasm</location>
    </subcellularLocation>
</comment>
<evidence type="ECO:0000256" key="12">
    <source>
        <dbReference type="SAM" id="MobiDB-lite"/>
    </source>
</evidence>
<reference evidence="14 15" key="1">
    <citation type="submission" date="2019-10" db="EMBL/GenBank/DDBJ databases">
        <title>Draft Genome Assembly of Rhodococcus zopfii DSM44189.</title>
        <authorList>
            <person name="Sutton J.M."/>
            <person name="Akob D.M."/>
            <person name="Bushman T.J."/>
        </authorList>
    </citation>
    <scope>NUCLEOTIDE SEQUENCE [LARGE SCALE GENOMIC DNA]</scope>
    <source>
        <strain evidence="14 15">DSM 44189</strain>
    </source>
</reference>
<evidence type="ECO:0000256" key="10">
    <source>
        <dbReference type="ARBA" id="ARBA00023163"/>
    </source>
</evidence>
<comment type="PTM">
    <text evidence="11">Upon Fe-S cluster removal intramolecular disulfide bonds are formed.</text>
</comment>
<dbReference type="PANTHER" id="PTHR38839">
    <property type="entry name" value="TRANSCRIPTIONAL REGULATOR WHID-RELATED"/>
    <property type="match status" value="1"/>
</dbReference>
<comment type="cofactor">
    <cofactor evidence="11">
        <name>[4Fe-4S] cluster</name>
        <dbReference type="ChEBI" id="CHEBI:49883"/>
    </cofactor>
    <text evidence="11">Binds 1 [4Fe-4S] cluster per subunit. Following nitrosylation of the [4Fe-4S] cluster binds 1 [4Fe-8(NO)] cluster per subunit.</text>
</comment>
<feature type="binding site" evidence="11">
    <location>
        <position position="51"/>
    </location>
    <ligand>
        <name>[4Fe-4S] cluster</name>
        <dbReference type="ChEBI" id="CHEBI:49883"/>
    </ligand>
</feature>